<feature type="transmembrane region" description="Helical" evidence="6">
    <location>
        <begin position="379"/>
        <end position="405"/>
    </location>
</feature>
<feature type="transmembrane region" description="Helical" evidence="6">
    <location>
        <begin position="47"/>
        <end position="68"/>
    </location>
</feature>
<organism evidence="8 9">
    <name type="scientific">Aphis gossypii</name>
    <name type="common">Cotton aphid</name>
    <dbReference type="NCBI Taxonomy" id="80765"/>
    <lineage>
        <taxon>Eukaryota</taxon>
        <taxon>Metazoa</taxon>
        <taxon>Ecdysozoa</taxon>
        <taxon>Arthropoda</taxon>
        <taxon>Hexapoda</taxon>
        <taxon>Insecta</taxon>
        <taxon>Pterygota</taxon>
        <taxon>Neoptera</taxon>
        <taxon>Paraneoptera</taxon>
        <taxon>Hemiptera</taxon>
        <taxon>Sternorrhyncha</taxon>
        <taxon>Aphidomorpha</taxon>
        <taxon>Aphidoidea</taxon>
        <taxon>Aphididae</taxon>
        <taxon>Aphidini</taxon>
        <taxon>Aphis</taxon>
        <taxon>Aphis</taxon>
    </lineage>
</organism>
<feature type="transmembrane region" description="Helical" evidence="6">
    <location>
        <begin position="265"/>
        <end position="286"/>
    </location>
</feature>
<keyword evidence="9" id="KW-1185">Reference proteome</keyword>
<evidence type="ECO:0000256" key="2">
    <source>
        <dbReference type="ARBA" id="ARBA00005241"/>
    </source>
</evidence>
<evidence type="ECO:0000256" key="3">
    <source>
        <dbReference type="ARBA" id="ARBA00022692"/>
    </source>
</evidence>
<proteinExistence type="inferred from homology"/>
<feature type="transmembrane region" description="Helical" evidence="6">
    <location>
        <begin position="479"/>
        <end position="502"/>
    </location>
</feature>
<dbReference type="InterPro" id="IPR051717">
    <property type="entry name" value="MFS_MFSD6"/>
</dbReference>
<dbReference type="Pfam" id="PF12832">
    <property type="entry name" value="MFS_1_like"/>
    <property type="match status" value="1"/>
</dbReference>
<feature type="transmembrane region" description="Helical" evidence="6">
    <location>
        <begin position="339"/>
        <end position="358"/>
    </location>
</feature>
<keyword evidence="5 6" id="KW-0472">Membrane</keyword>
<gene>
    <name evidence="8" type="ORF">APHIGO_LOCUS7645</name>
</gene>
<reference evidence="8" key="1">
    <citation type="submission" date="2022-02" db="EMBL/GenBank/DDBJ databases">
        <authorList>
            <person name="King R."/>
        </authorList>
    </citation>
    <scope>NUCLEOTIDE SEQUENCE</scope>
</reference>
<dbReference type="PANTHER" id="PTHR16172">
    <property type="entry name" value="MAJOR FACILITATOR SUPERFAMILY DOMAIN-CONTAINING PROTEIN 6-LIKE"/>
    <property type="match status" value="1"/>
</dbReference>
<protein>
    <recommendedName>
        <fullName evidence="7">Major facilitator superfamily associated domain-containing protein</fullName>
    </recommendedName>
</protein>
<evidence type="ECO:0000313" key="9">
    <source>
        <dbReference type="Proteomes" id="UP001154329"/>
    </source>
</evidence>
<dbReference type="Proteomes" id="UP001154329">
    <property type="component" value="Chromosome 2"/>
</dbReference>
<comment type="similarity">
    <text evidence="2">Belongs to the major facilitator superfamily. MFSD6 family.</text>
</comment>
<feature type="transmembrane region" description="Helical" evidence="6">
    <location>
        <begin position="549"/>
        <end position="569"/>
    </location>
</feature>
<evidence type="ECO:0000259" key="7">
    <source>
        <dbReference type="Pfam" id="PF12832"/>
    </source>
</evidence>
<dbReference type="GO" id="GO:0016020">
    <property type="term" value="C:membrane"/>
    <property type="evidence" value="ECO:0007669"/>
    <property type="project" value="UniProtKB-SubCell"/>
</dbReference>
<evidence type="ECO:0000256" key="5">
    <source>
        <dbReference type="ARBA" id="ARBA00023136"/>
    </source>
</evidence>
<evidence type="ECO:0000256" key="4">
    <source>
        <dbReference type="ARBA" id="ARBA00022989"/>
    </source>
</evidence>
<feature type="transmembrane region" description="Helical" evidence="6">
    <location>
        <begin position="307"/>
        <end position="327"/>
    </location>
</feature>
<dbReference type="InterPro" id="IPR024989">
    <property type="entry name" value="MFS_assoc_dom"/>
</dbReference>
<dbReference type="SUPFAM" id="SSF103473">
    <property type="entry name" value="MFS general substrate transporter"/>
    <property type="match status" value="1"/>
</dbReference>
<dbReference type="AlphaFoldDB" id="A0A9P0J6V2"/>
<feature type="transmembrane region" description="Helical" evidence="6">
    <location>
        <begin position="514"/>
        <end position="537"/>
    </location>
</feature>
<keyword evidence="3 6" id="KW-0812">Transmembrane</keyword>
<evidence type="ECO:0000256" key="6">
    <source>
        <dbReference type="SAM" id="Phobius"/>
    </source>
</evidence>
<evidence type="ECO:0000256" key="1">
    <source>
        <dbReference type="ARBA" id="ARBA00004141"/>
    </source>
</evidence>
<reference evidence="8" key="2">
    <citation type="submission" date="2022-10" db="EMBL/GenBank/DDBJ databases">
        <authorList>
            <consortium name="ENA_rothamsted_submissions"/>
            <consortium name="culmorum"/>
            <person name="King R."/>
        </authorList>
    </citation>
    <scope>NUCLEOTIDE SEQUENCE</scope>
</reference>
<dbReference type="Gene3D" id="1.20.1250.20">
    <property type="entry name" value="MFS general substrate transporter like domains"/>
    <property type="match status" value="2"/>
</dbReference>
<dbReference type="InterPro" id="IPR036259">
    <property type="entry name" value="MFS_trans_sf"/>
</dbReference>
<feature type="domain" description="Major facilitator superfamily associated" evidence="7">
    <location>
        <begin position="11"/>
        <end position="549"/>
    </location>
</feature>
<dbReference type="EMBL" id="OU899035">
    <property type="protein sequence ID" value="CAH1726833.1"/>
    <property type="molecule type" value="Genomic_DNA"/>
</dbReference>
<sequence>MFHLKINKQLLPLKMCFFLIFALMGPTIGFLPTIARQLGYSLTTYGVTMTFMSIVSTILVPLSGVIVDKFRIKKILFLVVILGIGVVSLLFLFVPKVPLDVDTTELICDTETTFTVFNENNLQMTSNNTYFTIENYNRSDEIMMCKLKCRYTELCSDYEIVNLKNQSDLSDSWITMIDDNTNQNKYNQIDLKLKFKNMEQNMEQIAKSYVFQVLSVQINGSQILSPICQCNLKTFCHIMNCSNNKITELATVTTYRGNVLNLYQFWIFFILVAAYWACTTITNALINPICLDALGEKSSEDFGKQKCWASIGWGSFSIFIGWLVDIVSINKKDKDYSPVFYSNIIITIFNFGLANKIKVVETNKSKDRWKNMYGLFTKYYMIFFCIWSIFNTLFHTIVTHFLFWYMEDLVIANNDHNQRAWIKSLQGLAQGIQCFGGEIPFFFWSGWIIRKLGYGNCMALVLGSMALRMYLYTVIWNPIWIIAIELLNGVSYALGFSVKMSYAKMLAPSDTLNTIIGFIGLFDCIGESIGSLLGGYLFDTYGGVWSFRFFAYMSIFMCFINIVINYFGLTKESITLNINSESTNMDLKMTNNEIDKKI</sequence>
<feature type="transmembrane region" description="Helical" evidence="6">
    <location>
        <begin position="12"/>
        <end position="35"/>
    </location>
</feature>
<accession>A0A9P0J6V2</accession>
<keyword evidence="4 6" id="KW-1133">Transmembrane helix</keyword>
<name>A0A9P0J6V2_APHGO</name>
<evidence type="ECO:0000313" key="8">
    <source>
        <dbReference type="EMBL" id="CAH1726833.1"/>
    </source>
</evidence>
<dbReference type="PANTHER" id="PTHR16172:SF30">
    <property type="entry name" value="SUGAR BABY, ISOFORM C"/>
    <property type="match status" value="1"/>
</dbReference>
<comment type="subcellular location">
    <subcellularLocation>
        <location evidence="1">Membrane</location>
        <topology evidence="1">Multi-pass membrane protein</topology>
    </subcellularLocation>
</comment>
<feature type="transmembrane region" description="Helical" evidence="6">
    <location>
        <begin position="75"/>
        <end position="94"/>
    </location>
</feature>